<protein>
    <submittedName>
        <fullName evidence="1">Uncharacterized protein</fullName>
    </submittedName>
</protein>
<name>Q47Y36_COLP3</name>
<gene>
    <name evidence="1" type="ordered locus">CPS_3616</name>
</gene>
<accession>Q47Y36</accession>
<dbReference type="Proteomes" id="UP000000547">
    <property type="component" value="Chromosome"/>
</dbReference>
<evidence type="ECO:0000313" key="2">
    <source>
        <dbReference type="Proteomes" id="UP000000547"/>
    </source>
</evidence>
<organism evidence="1 2">
    <name type="scientific">Colwellia psychrerythraea (strain 34H / ATCC BAA-681)</name>
    <name type="common">Vibrio psychroerythus</name>
    <dbReference type="NCBI Taxonomy" id="167879"/>
    <lineage>
        <taxon>Bacteria</taxon>
        <taxon>Pseudomonadati</taxon>
        <taxon>Pseudomonadota</taxon>
        <taxon>Gammaproteobacteria</taxon>
        <taxon>Alteromonadales</taxon>
        <taxon>Colwelliaceae</taxon>
        <taxon>Colwellia</taxon>
    </lineage>
</organism>
<dbReference type="KEGG" id="cps:CPS_3616"/>
<dbReference type="HOGENOM" id="CLU_3388896_0_0_6"/>
<proteinExistence type="predicted"/>
<dbReference type="EMBL" id="CP000083">
    <property type="protein sequence ID" value="AAZ26353.1"/>
    <property type="molecule type" value="Genomic_DNA"/>
</dbReference>
<reference evidence="1" key="1">
    <citation type="journal article" date="2005" name="Proc. Natl. Acad. Sci. U.S.A.">
        <title>The psychrophilic lifestyle as revealed by the genome sequence of Colwellia psychrerythraea 34H through genomic and proteomic analyses.</title>
        <authorList>
            <person name="Methe B.A."/>
            <person name="Nelson K.E."/>
            <person name="Deming J.W."/>
            <person name="Momen B."/>
            <person name="Melamud E."/>
            <person name="Zhang X."/>
            <person name="Moult J."/>
            <person name="Madupu R."/>
            <person name="Nelson W.C."/>
            <person name="Dodson R.J."/>
            <person name="Brinkac L.M."/>
            <person name="Daugherty S.C."/>
            <person name="Durkin A.S."/>
            <person name="DeBoy R.T."/>
            <person name="Kolonay J.F."/>
            <person name="Sullivan S.A."/>
            <person name="Zhou L."/>
            <person name="Davidsen T.M."/>
            <person name="Wu M."/>
            <person name="Huston A.L."/>
            <person name="Lewis M."/>
            <person name="Weaver B."/>
            <person name="Weidman J.F."/>
            <person name="Khouri H."/>
            <person name="Utterback T.R."/>
            <person name="Feldblyum T.V."/>
            <person name="Fraser C.M."/>
        </authorList>
    </citation>
    <scope>NUCLEOTIDE SEQUENCE [LARGE SCALE GENOMIC DNA]</scope>
    <source>
        <strain evidence="1">34H</strain>
    </source>
</reference>
<sequence>MVTPYVIAVTTKWNGSQPYKMGLKRIYAALFL</sequence>
<dbReference type="AlphaFoldDB" id="Q47Y36"/>
<evidence type="ECO:0000313" key="1">
    <source>
        <dbReference type="EMBL" id="AAZ26353.1"/>
    </source>
</evidence>